<feature type="compositionally biased region" description="Basic and acidic residues" evidence="1">
    <location>
        <begin position="28"/>
        <end position="57"/>
    </location>
</feature>
<evidence type="ECO:0000256" key="2">
    <source>
        <dbReference type="SAM" id="SignalP"/>
    </source>
</evidence>
<comment type="caution">
    <text evidence="3">The sequence shown here is derived from an EMBL/GenBank/DDBJ whole genome shotgun (WGS) entry which is preliminary data.</text>
</comment>
<gene>
    <name evidence="3" type="ORF">POM99_12355</name>
</gene>
<organism evidence="3 4">
    <name type="scientific">Novosphingobium cyanobacteriorum</name>
    <dbReference type="NCBI Taxonomy" id="3024215"/>
    <lineage>
        <taxon>Bacteria</taxon>
        <taxon>Pseudomonadati</taxon>
        <taxon>Pseudomonadota</taxon>
        <taxon>Alphaproteobacteria</taxon>
        <taxon>Sphingomonadales</taxon>
        <taxon>Sphingomonadaceae</taxon>
        <taxon>Novosphingobium</taxon>
    </lineage>
</organism>
<evidence type="ECO:0008006" key="5">
    <source>
        <dbReference type="Google" id="ProtNLM"/>
    </source>
</evidence>
<proteinExistence type="predicted"/>
<reference evidence="3 4" key="1">
    <citation type="submission" date="2023-03" db="EMBL/GenBank/DDBJ databases">
        <title>Novosphingobium cyanobacteriorum sp. nov., isolated from a eutrophic reservoir during the Microcystis bloom period.</title>
        <authorList>
            <person name="Kang M."/>
            <person name="Le V."/>
            <person name="Ko S.-R."/>
            <person name="Lee S.-A."/>
            <person name="Ahn C.-Y."/>
        </authorList>
    </citation>
    <scope>NUCLEOTIDE SEQUENCE [LARGE SCALE GENOMIC DNA]</scope>
    <source>
        <strain evidence="3 4">HBC54</strain>
    </source>
</reference>
<evidence type="ECO:0000313" key="3">
    <source>
        <dbReference type="EMBL" id="MDF8333998.1"/>
    </source>
</evidence>
<feature type="chain" id="PRO_5046941417" description="Pentapeptide MXKDX repeat protein" evidence="2">
    <location>
        <begin position="24"/>
        <end position="57"/>
    </location>
</feature>
<dbReference type="EMBL" id="JAROCY010000011">
    <property type="protein sequence ID" value="MDF8333998.1"/>
    <property type="molecule type" value="Genomic_DNA"/>
</dbReference>
<accession>A0ABT6CKC1</accession>
<evidence type="ECO:0000313" key="4">
    <source>
        <dbReference type="Proteomes" id="UP001222770"/>
    </source>
</evidence>
<feature type="signal peptide" evidence="2">
    <location>
        <begin position="1"/>
        <end position="23"/>
    </location>
</feature>
<evidence type="ECO:0000256" key="1">
    <source>
        <dbReference type="SAM" id="MobiDB-lite"/>
    </source>
</evidence>
<keyword evidence="4" id="KW-1185">Reference proteome</keyword>
<sequence>MRKTLTILACTTAILGWTGAAVANPDPHPTEHPKDGDHKDDHKDGDHKDEHKDGHGH</sequence>
<protein>
    <recommendedName>
        <fullName evidence="5">Pentapeptide MXKDX repeat protein</fullName>
    </recommendedName>
</protein>
<name>A0ABT6CKC1_9SPHN</name>
<dbReference type="RefSeq" id="WP_277278239.1">
    <property type="nucleotide sequence ID" value="NZ_JAROCY010000011.1"/>
</dbReference>
<dbReference type="Proteomes" id="UP001222770">
    <property type="component" value="Unassembled WGS sequence"/>
</dbReference>
<keyword evidence="2" id="KW-0732">Signal</keyword>
<feature type="region of interest" description="Disordered" evidence="1">
    <location>
        <begin position="20"/>
        <end position="57"/>
    </location>
</feature>